<dbReference type="Proteomes" id="UP000634136">
    <property type="component" value="Unassembled WGS sequence"/>
</dbReference>
<organism evidence="1 2">
    <name type="scientific">Senna tora</name>
    <dbReference type="NCBI Taxonomy" id="362788"/>
    <lineage>
        <taxon>Eukaryota</taxon>
        <taxon>Viridiplantae</taxon>
        <taxon>Streptophyta</taxon>
        <taxon>Embryophyta</taxon>
        <taxon>Tracheophyta</taxon>
        <taxon>Spermatophyta</taxon>
        <taxon>Magnoliopsida</taxon>
        <taxon>eudicotyledons</taxon>
        <taxon>Gunneridae</taxon>
        <taxon>Pentapetalae</taxon>
        <taxon>rosids</taxon>
        <taxon>fabids</taxon>
        <taxon>Fabales</taxon>
        <taxon>Fabaceae</taxon>
        <taxon>Caesalpinioideae</taxon>
        <taxon>Cassia clade</taxon>
        <taxon>Senna</taxon>
    </lineage>
</organism>
<keyword evidence="2" id="KW-1185">Reference proteome</keyword>
<evidence type="ECO:0000313" key="2">
    <source>
        <dbReference type="Proteomes" id="UP000634136"/>
    </source>
</evidence>
<accession>A0A834TUS1</accession>
<gene>
    <name evidence="1" type="ORF">G2W53_017809</name>
</gene>
<name>A0A834TUS1_9FABA</name>
<reference evidence="1" key="1">
    <citation type="submission" date="2020-09" db="EMBL/GenBank/DDBJ databases">
        <title>Genome-Enabled Discovery of Anthraquinone Biosynthesis in Senna tora.</title>
        <authorList>
            <person name="Kang S.-H."/>
            <person name="Pandey R.P."/>
            <person name="Lee C.-M."/>
            <person name="Sim J.-S."/>
            <person name="Jeong J.-T."/>
            <person name="Choi B.-S."/>
            <person name="Jung M."/>
            <person name="Ginzburg D."/>
            <person name="Zhao K."/>
            <person name="Won S.Y."/>
            <person name="Oh T.-J."/>
            <person name="Yu Y."/>
            <person name="Kim N.-H."/>
            <person name="Lee O.R."/>
            <person name="Lee T.-H."/>
            <person name="Bashyal P."/>
            <person name="Kim T.-S."/>
            <person name="Lee W.-H."/>
            <person name="Kawkins C."/>
            <person name="Kim C.-K."/>
            <person name="Kim J.S."/>
            <person name="Ahn B.O."/>
            <person name="Rhee S.Y."/>
            <person name="Sohng J.K."/>
        </authorList>
    </citation>
    <scope>NUCLEOTIDE SEQUENCE</scope>
    <source>
        <tissue evidence="1">Leaf</tissue>
    </source>
</reference>
<protein>
    <submittedName>
        <fullName evidence="1">Uncharacterized protein</fullName>
    </submittedName>
</protein>
<proteinExistence type="predicted"/>
<dbReference type="AlphaFoldDB" id="A0A834TUS1"/>
<sequence length="25" mass="2851">MENRRRTIHDGLLVSTLVAAKKNDI</sequence>
<comment type="caution">
    <text evidence="1">The sequence shown here is derived from an EMBL/GenBank/DDBJ whole genome shotgun (WGS) entry which is preliminary data.</text>
</comment>
<evidence type="ECO:0000313" key="1">
    <source>
        <dbReference type="EMBL" id="KAF7826645.1"/>
    </source>
</evidence>
<dbReference type="EMBL" id="JAAIUW010000006">
    <property type="protein sequence ID" value="KAF7826645.1"/>
    <property type="molecule type" value="Genomic_DNA"/>
</dbReference>